<organism evidence="7 8">
    <name type="scientific">Frigoriglobus tundricola</name>
    <dbReference type="NCBI Taxonomy" id="2774151"/>
    <lineage>
        <taxon>Bacteria</taxon>
        <taxon>Pseudomonadati</taxon>
        <taxon>Planctomycetota</taxon>
        <taxon>Planctomycetia</taxon>
        <taxon>Gemmatales</taxon>
        <taxon>Gemmataceae</taxon>
        <taxon>Frigoriglobus</taxon>
    </lineage>
</organism>
<dbReference type="InterPro" id="IPR006196">
    <property type="entry name" value="RNA-binding_domain_S1_IF1"/>
</dbReference>
<dbReference type="PANTHER" id="PTHR33370">
    <property type="entry name" value="TRANSLATION INITIATION FACTOR IF-1, CHLOROPLASTIC"/>
    <property type="match status" value="1"/>
</dbReference>
<dbReference type="HAMAP" id="MF_00075">
    <property type="entry name" value="IF_1"/>
    <property type="match status" value="1"/>
</dbReference>
<dbReference type="PROSITE" id="PS50832">
    <property type="entry name" value="S1_IF1_TYPE"/>
    <property type="match status" value="1"/>
</dbReference>
<evidence type="ECO:0000313" key="7">
    <source>
        <dbReference type="EMBL" id="QJW95292.1"/>
    </source>
</evidence>
<dbReference type="NCBIfam" id="TIGR00008">
    <property type="entry name" value="infA"/>
    <property type="match status" value="1"/>
</dbReference>
<keyword evidence="8" id="KW-1185">Reference proteome</keyword>
<dbReference type="Gene3D" id="2.40.50.140">
    <property type="entry name" value="Nucleic acid-binding proteins"/>
    <property type="match status" value="1"/>
</dbReference>
<gene>
    <name evidence="4" type="primary">infA</name>
    <name evidence="7" type="ORF">FTUN_2834</name>
</gene>
<dbReference type="InterPro" id="IPR004368">
    <property type="entry name" value="TIF_IF1"/>
</dbReference>
<dbReference type="SMART" id="SM00316">
    <property type="entry name" value="S1"/>
    <property type="match status" value="1"/>
</dbReference>
<reference evidence="8" key="1">
    <citation type="submission" date="2020-05" db="EMBL/GenBank/DDBJ databases">
        <title>Frigoriglobus tundricola gen. nov., sp. nov., a psychrotolerant cellulolytic planctomycete of the family Gemmataceae with two divergent copies of 16S rRNA gene.</title>
        <authorList>
            <person name="Kulichevskaya I.S."/>
            <person name="Ivanova A.A."/>
            <person name="Naumoff D.G."/>
            <person name="Beletsky A.V."/>
            <person name="Rijpstra W.I.C."/>
            <person name="Sinninghe Damste J.S."/>
            <person name="Mardanov A.V."/>
            <person name="Ravin N.V."/>
            <person name="Dedysh S.N."/>
        </authorList>
    </citation>
    <scope>NUCLEOTIDE SEQUENCE [LARGE SCALE GENOMIC DNA]</scope>
    <source>
        <strain evidence="8">PL17</strain>
    </source>
</reference>
<feature type="domain" description="S1-like" evidence="6">
    <location>
        <begin position="1"/>
        <end position="74"/>
    </location>
</feature>
<evidence type="ECO:0000256" key="5">
    <source>
        <dbReference type="NCBIfam" id="TIGR00008"/>
    </source>
</evidence>
<dbReference type="KEGG" id="ftj:FTUN_2834"/>
<comment type="subunit">
    <text evidence="4">Component of the 30S ribosomal translation pre-initiation complex which assembles on the 30S ribosome in the order IF-2 and IF-3, IF-1 and N-formylmethionyl-tRNA(fMet); mRNA recruitment can occur at any time during PIC assembly.</text>
</comment>
<keyword evidence="2 4" id="KW-0396">Initiation factor</keyword>
<keyword evidence="3 4" id="KW-0648">Protein biosynthesis</keyword>
<comment type="similarity">
    <text evidence="1 4">Belongs to the IF-1 family.</text>
</comment>
<comment type="function">
    <text evidence="4">One of the essential components for the initiation of protein synthesis. Stabilizes the binding of IF-2 and IF-3 on the 30S subunit to which N-formylmethionyl-tRNA(fMet) subsequently binds. Helps modulate mRNA selection, yielding the 30S pre-initiation complex (PIC). Upon addition of the 50S ribosomal subunit IF-1, IF-2 and IF-3 are released leaving the mature 70S translation initiation complex.</text>
</comment>
<dbReference type="RefSeq" id="WP_171471102.1">
    <property type="nucleotide sequence ID" value="NZ_CP053452.2"/>
</dbReference>
<dbReference type="PANTHER" id="PTHR33370:SF1">
    <property type="entry name" value="TRANSLATION INITIATION FACTOR IF-1, CHLOROPLASTIC"/>
    <property type="match status" value="1"/>
</dbReference>
<proteinExistence type="inferred from homology"/>
<dbReference type="AlphaFoldDB" id="A0A6M5YQN4"/>
<dbReference type="Proteomes" id="UP000503447">
    <property type="component" value="Chromosome"/>
</dbReference>
<comment type="subcellular location">
    <subcellularLocation>
        <location evidence="4">Cytoplasm</location>
    </subcellularLocation>
</comment>
<evidence type="ECO:0000259" key="6">
    <source>
        <dbReference type="PROSITE" id="PS50832"/>
    </source>
</evidence>
<name>A0A6M5YQN4_9BACT</name>
<dbReference type="GO" id="GO:0003743">
    <property type="term" value="F:translation initiation factor activity"/>
    <property type="evidence" value="ECO:0007669"/>
    <property type="project" value="UniProtKB-UniRule"/>
</dbReference>
<dbReference type="Pfam" id="PF01176">
    <property type="entry name" value="eIF-1a"/>
    <property type="match status" value="1"/>
</dbReference>
<protein>
    <recommendedName>
        <fullName evidence="4 5">Translation initiation factor IF-1</fullName>
    </recommendedName>
</protein>
<keyword evidence="4" id="KW-0699">rRNA-binding</keyword>
<dbReference type="InterPro" id="IPR003029">
    <property type="entry name" value="S1_domain"/>
</dbReference>
<dbReference type="FunFam" id="2.40.50.140:FF:000002">
    <property type="entry name" value="Translation initiation factor IF-1"/>
    <property type="match status" value="1"/>
</dbReference>
<evidence type="ECO:0000256" key="1">
    <source>
        <dbReference type="ARBA" id="ARBA00010939"/>
    </source>
</evidence>
<dbReference type="CDD" id="cd04451">
    <property type="entry name" value="S1_IF1"/>
    <property type="match status" value="1"/>
</dbReference>
<dbReference type="GO" id="GO:0019843">
    <property type="term" value="F:rRNA binding"/>
    <property type="evidence" value="ECO:0007669"/>
    <property type="project" value="UniProtKB-UniRule"/>
</dbReference>
<dbReference type="SUPFAM" id="SSF50249">
    <property type="entry name" value="Nucleic acid-binding proteins"/>
    <property type="match status" value="1"/>
</dbReference>
<evidence type="ECO:0000256" key="3">
    <source>
        <dbReference type="ARBA" id="ARBA00022917"/>
    </source>
</evidence>
<sequence>MHKAKEEAIEVEGRVMQALANTTFRVELDIGGEVIAHIGGKMRKHYIRIIPGDRVKVEVSPYDLTKGRITFRIRN</sequence>
<evidence type="ECO:0000256" key="4">
    <source>
        <dbReference type="HAMAP-Rule" id="MF_00075"/>
    </source>
</evidence>
<keyword evidence="4" id="KW-0694">RNA-binding</keyword>
<accession>A0A6M5YQN4</accession>
<keyword evidence="4" id="KW-0963">Cytoplasm</keyword>
<dbReference type="EMBL" id="CP053452">
    <property type="protein sequence ID" value="QJW95292.1"/>
    <property type="molecule type" value="Genomic_DNA"/>
</dbReference>
<dbReference type="InterPro" id="IPR012340">
    <property type="entry name" value="NA-bd_OB-fold"/>
</dbReference>
<evidence type="ECO:0000313" key="8">
    <source>
        <dbReference type="Proteomes" id="UP000503447"/>
    </source>
</evidence>
<dbReference type="GO" id="GO:0043022">
    <property type="term" value="F:ribosome binding"/>
    <property type="evidence" value="ECO:0007669"/>
    <property type="project" value="UniProtKB-UniRule"/>
</dbReference>
<evidence type="ECO:0000256" key="2">
    <source>
        <dbReference type="ARBA" id="ARBA00022540"/>
    </source>
</evidence>
<dbReference type="GO" id="GO:0005829">
    <property type="term" value="C:cytosol"/>
    <property type="evidence" value="ECO:0007669"/>
    <property type="project" value="TreeGrafter"/>
</dbReference>